<dbReference type="SUPFAM" id="SSF64356">
    <property type="entry name" value="SNARE-like"/>
    <property type="match status" value="1"/>
</dbReference>
<evidence type="ECO:0000256" key="1">
    <source>
        <dbReference type="ARBA" id="ARBA00004555"/>
    </source>
</evidence>
<evidence type="ECO:0000256" key="7">
    <source>
        <dbReference type="ARBA" id="ARBA00023136"/>
    </source>
</evidence>
<dbReference type="GO" id="GO:0030121">
    <property type="term" value="C:AP-1 adaptor complex"/>
    <property type="evidence" value="ECO:0007669"/>
    <property type="project" value="InterPro"/>
</dbReference>
<evidence type="ECO:0000256" key="10">
    <source>
        <dbReference type="ARBA" id="ARBA00081706"/>
    </source>
</evidence>
<comment type="subcellular location">
    <subcellularLocation>
        <location evidence="2">Cytoplasmic vesicle</location>
        <location evidence="2">Clathrin-coated vesicle membrane</location>
    </subcellularLocation>
    <subcellularLocation>
        <location evidence="1">Golgi apparatus</location>
    </subcellularLocation>
</comment>
<dbReference type="EMBL" id="JAADYS010001754">
    <property type="protein sequence ID" value="KAF4461252.1"/>
    <property type="molecule type" value="Genomic_DNA"/>
</dbReference>
<gene>
    <name evidence="12" type="ORF">FALBO_11964</name>
</gene>
<dbReference type="PANTHER" id="PTHR11753">
    <property type="entry name" value="ADAPTOR COMPLEXES SMALL SUBUNIT FAMILY"/>
    <property type="match status" value="1"/>
</dbReference>
<evidence type="ECO:0000256" key="9">
    <source>
        <dbReference type="ARBA" id="ARBA00074180"/>
    </source>
</evidence>
<dbReference type="InterPro" id="IPR022775">
    <property type="entry name" value="AP_mu_sigma_su"/>
</dbReference>
<dbReference type="GO" id="GO:0015031">
    <property type="term" value="P:protein transport"/>
    <property type="evidence" value="ECO:0007669"/>
    <property type="project" value="UniProtKB-KW"/>
</dbReference>
<keyword evidence="5" id="KW-0653">Protein transport</keyword>
<evidence type="ECO:0000259" key="11">
    <source>
        <dbReference type="Pfam" id="PF01217"/>
    </source>
</evidence>
<keyword evidence="6" id="KW-0333">Golgi apparatus</keyword>
<reference evidence="12 13" key="1">
    <citation type="submission" date="2020-01" db="EMBL/GenBank/DDBJ databases">
        <title>Identification and distribution of gene clusters putatively required for synthesis of sphingolipid metabolism inhibitors in phylogenetically diverse species of the filamentous fungus Fusarium.</title>
        <authorList>
            <person name="Kim H.-S."/>
            <person name="Busman M."/>
            <person name="Brown D.W."/>
            <person name="Divon H."/>
            <person name="Uhlig S."/>
            <person name="Proctor R.H."/>
        </authorList>
    </citation>
    <scope>NUCLEOTIDE SEQUENCE [LARGE SCALE GENOMIC DNA]</scope>
    <source>
        <strain evidence="12 13">NRRL 20459</strain>
    </source>
</reference>
<organism evidence="12 13">
    <name type="scientific">Fusarium albosuccineum</name>
    <dbReference type="NCBI Taxonomy" id="1237068"/>
    <lineage>
        <taxon>Eukaryota</taxon>
        <taxon>Fungi</taxon>
        <taxon>Dikarya</taxon>
        <taxon>Ascomycota</taxon>
        <taxon>Pezizomycotina</taxon>
        <taxon>Sordariomycetes</taxon>
        <taxon>Hypocreomycetidae</taxon>
        <taxon>Hypocreales</taxon>
        <taxon>Nectriaceae</taxon>
        <taxon>Fusarium</taxon>
        <taxon>Fusarium decemcellulare species complex</taxon>
    </lineage>
</organism>
<dbReference type="AlphaFoldDB" id="A0A8H4PHI9"/>
<dbReference type="Pfam" id="PF01217">
    <property type="entry name" value="Clat_adaptor_s"/>
    <property type="match status" value="1"/>
</dbReference>
<feature type="domain" description="AP complex mu/sigma subunit" evidence="11">
    <location>
        <begin position="3"/>
        <end position="142"/>
    </location>
</feature>
<comment type="caution">
    <text evidence="12">The sequence shown here is derived from an EMBL/GenBank/DDBJ whole genome shotgun (WGS) entry which is preliminary data.</text>
</comment>
<evidence type="ECO:0000256" key="6">
    <source>
        <dbReference type="ARBA" id="ARBA00023034"/>
    </source>
</evidence>
<sequence>MAIHYLILLSRQGKVRLAKWFTTLSPKDKAKIVKDVSQLVLARRTRMCNFLEYKDTKIVYRRYASLFFIAGCSSEDNELITLEIIHRYVEQMDKYYGNVCELDIIFSFTKAYYILDELLLAGELQESSKKNVLRCIGQQDSLEDMEFCDGPTTRQTNYGPQTADAKNSKKVEDEVTKIM</sequence>
<evidence type="ECO:0000256" key="5">
    <source>
        <dbReference type="ARBA" id="ARBA00022927"/>
    </source>
</evidence>
<evidence type="ECO:0000256" key="2">
    <source>
        <dbReference type="ARBA" id="ARBA00004640"/>
    </source>
</evidence>
<name>A0A8H4PHI9_9HYPO</name>
<dbReference type="FunFam" id="3.30.450.60:FF:000007">
    <property type="entry name" value="AP complex subunit sigma"/>
    <property type="match status" value="1"/>
</dbReference>
<evidence type="ECO:0000313" key="12">
    <source>
        <dbReference type="EMBL" id="KAF4461252.1"/>
    </source>
</evidence>
<dbReference type="InterPro" id="IPR044733">
    <property type="entry name" value="AP1_sigma"/>
</dbReference>
<evidence type="ECO:0000313" key="13">
    <source>
        <dbReference type="Proteomes" id="UP000554235"/>
    </source>
</evidence>
<dbReference type="GO" id="GO:0016482">
    <property type="term" value="P:cytosolic transport"/>
    <property type="evidence" value="ECO:0007669"/>
    <property type="project" value="UniProtKB-ARBA"/>
</dbReference>
<dbReference type="GO" id="GO:0035615">
    <property type="term" value="F:clathrin adaptor activity"/>
    <property type="evidence" value="ECO:0007669"/>
    <property type="project" value="InterPro"/>
</dbReference>
<protein>
    <recommendedName>
        <fullName evidence="9">AP-1 complex subunit sigma-1</fullName>
    </recommendedName>
    <alternativeName>
        <fullName evidence="10">Sigma1-adaptin</fullName>
    </alternativeName>
</protein>
<comment type="similarity">
    <text evidence="3">Belongs to the adaptor complexes small subunit family.</text>
</comment>
<keyword evidence="7" id="KW-0472">Membrane</keyword>
<keyword evidence="4" id="KW-0813">Transport</keyword>
<dbReference type="CDD" id="cd14831">
    <property type="entry name" value="AP1_sigma"/>
    <property type="match status" value="1"/>
</dbReference>
<accession>A0A8H4PHI9</accession>
<dbReference type="InterPro" id="IPR016635">
    <property type="entry name" value="AP_complex_ssu"/>
</dbReference>
<dbReference type="InterPro" id="IPR011012">
    <property type="entry name" value="Longin-like_dom_sf"/>
</dbReference>
<keyword evidence="13" id="KW-1185">Reference proteome</keyword>
<evidence type="ECO:0000256" key="3">
    <source>
        <dbReference type="ARBA" id="ARBA00006972"/>
    </source>
</evidence>
<dbReference type="OrthoDB" id="371463at2759"/>
<dbReference type="GO" id="GO:0005829">
    <property type="term" value="C:cytosol"/>
    <property type="evidence" value="ECO:0007669"/>
    <property type="project" value="GOC"/>
</dbReference>
<dbReference type="Proteomes" id="UP000554235">
    <property type="component" value="Unassembled WGS sequence"/>
</dbReference>
<dbReference type="Gene3D" id="3.30.450.60">
    <property type="match status" value="1"/>
</dbReference>
<evidence type="ECO:0000256" key="8">
    <source>
        <dbReference type="ARBA" id="ARBA00023329"/>
    </source>
</evidence>
<evidence type="ECO:0000256" key="4">
    <source>
        <dbReference type="ARBA" id="ARBA00022448"/>
    </source>
</evidence>
<proteinExistence type="inferred from homology"/>
<keyword evidence="8" id="KW-0968">Cytoplasmic vesicle</keyword>